<dbReference type="Gene3D" id="1.10.238.10">
    <property type="entry name" value="EF-hand"/>
    <property type="match status" value="1"/>
</dbReference>
<evidence type="ECO:0000259" key="6">
    <source>
        <dbReference type="PROSITE" id="PS50002"/>
    </source>
</evidence>
<evidence type="ECO:0000256" key="3">
    <source>
        <dbReference type="ARBA" id="ARBA00022490"/>
    </source>
</evidence>
<dbReference type="Gene3D" id="1.20.900.10">
    <property type="entry name" value="Dbl homology (DH) domain"/>
    <property type="match status" value="1"/>
</dbReference>
<feature type="coiled-coil region" evidence="5">
    <location>
        <begin position="166"/>
        <end position="295"/>
    </location>
</feature>
<evidence type="ECO:0000259" key="9">
    <source>
        <dbReference type="PROSITE" id="PS50010"/>
    </source>
</evidence>
<dbReference type="CDD" id="cd11996">
    <property type="entry name" value="SH3_Intersectin2_5"/>
    <property type="match status" value="1"/>
</dbReference>
<dbReference type="SMART" id="SM00027">
    <property type="entry name" value="EH"/>
    <property type="match status" value="1"/>
</dbReference>
<feature type="domain" description="EF-hand" evidence="11">
    <location>
        <begin position="89"/>
        <end position="124"/>
    </location>
</feature>
<sequence length="1193" mass="135432">PSSVPKSDLEVLANTQPVFSLSFLKHYYSSNSSSSASLVGNSPKVTSSDWAVPQASRLKYRQKFNSLDKSMSGYLSGFQARNALLQSNLSQTQLATIWSLADIDGDGQLKADEFVLAMHLTDMAKAGQPLPLTLPLELSSETCKFFLQRNYLLFAAKQELERQRRLEWERIRRQELLNQRNREQEEIVRLTSKKKSLNLELEALTDKHQQISGRLQDIRNKKQLRKTELEALDKKCDQGIMEVKQLQQQLQVHNFLICSGISSVHKKSLEKEELCQRLKEQLDALEKETASKLAEMDVFNSQLKVSVFSEYIVLQLLSAAVTSFLILSGNAISTSESRNSVAFVNYRALYPFEARNHDEMSFNTGDIIQVDEKNVGEPGWLYGSFQGRIGWFPCNYVEKIPEGEKPLSPKKALLPPTVSLSTTSAASEFSQHLGMNLLRHQHMFIFSTSSPLLGWFPKSYVKLLPGKTSCDYSQAGRLMRRLYVALYSYSSSEPGDLTFTEGEEILVTQKEGEWWTGSIDDRTGIFPSNYVRPKDQEGSSNAGKTGTINKKPEIAQVTTAYTASGTEQLSLAPGQLILILKKNASGWWQGELQARGKKRQKGWFPASHVKLLGPSSERTTSAAPSVCQVIAMYDYMANNEDELSFSKGQLINVLGKDDADWWQGEISGVTGLFPSNYVKMTTDSDPSQQWCADLQSLDTMQPIERKRQGYIHELIQTEERYMDDLQLVLEVFQKPMADSGCLTEGEMGLIFVNWKELIMSNTKLLKALRVRKKTGGEKMPVQMIGDILAAELSHMQAYIRFCSCQLNGASLLQQKTDEDADFKDYLKKLALDPRCKGMPLSSFLLKPMQRITRYPLIIKSILENTPENHPDHSNLRLALERAEELCSQVNEGVREKENSDRLEWIQSHVQCEGLAEQPVFNSLTNCLGPRKLLHSGKLYKAKSSKELYGFLFNDFLLLTYMVKQFVSSGSDKLFSPKSNSQFKMYKMPVFLNEVLVKLPTDPSSDEPVFHISHIDRVYTLKTDNINERTAWVQKIKAASEQYIETEKKKREKAYQARSQKTSGIGRLMVHVIEATELKACKPNGKSNPYCEISMGSQSYTTRTMQDTLNPKWNFNCQFFIKDLYQDVLCITMFDRDQFSPDDFLGRTEVPVAKIRTEQESKGPTTKHLLLHEVPTGEVWVRFDLQLFEQKTLL</sequence>
<dbReference type="PROSITE" id="PS50002">
    <property type="entry name" value="SH3"/>
    <property type="match status" value="4"/>
</dbReference>
<evidence type="ECO:0000256" key="4">
    <source>
        <dbReference type="PROSITE-ProRule" id="PRU00192"/>
    </source>
</evidence>
<dbReference type="InterPro" id="IPR011992">
    <property type="entry name" value="EF-hand-dom_pair"/>
</dbReference>
<dbReference type="FunFam" id="1.20.900.10:FF:000011">
    <property type="entry name" value="Intersectin 1"/>
    <property type="match status" value="1"/>
</dbReference>
<reference evidence="12" key="1">
    <citation type="submission" date="2025-08" db="UniProtKB">
        <authorList>
            <consortium name="Ensembl"/>
        </authorList>
    </citation>
    <scope>IDENTIFICATION</scope>
</reference>
<dbReference type="InterPro" id="IPR002048">
    <property type="entry name" value="EF_hand_dom"/>
</dbReference>
<dbReference type="InterPro" id="IPR001452">
    <property type="entry name" value="SH3_domain"/>
</dbReference>
<dbReference type="SUPFAM" id="SSF48065">
    <property type="entry name" value="DBL homology domain (DH-domain)"/>
    <property type="match status" value="1"/>
</dbReference>
<dbReference type="Pfam" id="PF00621">
    <property type="entry name" value="RhoGEF"/>
    <property type="match status" value="1"/>
</dbReference>
<dbReference type="SMART" id="SM00326">
    <property type="entry name" value="SH3"/>
    <property type="match status" value="4"/>
</dbReference>
<dbReference type="FunFam" id="2.60.40.150:FF:000029">
    <property type="entry name" value="Intersectin 1"/>
    <property type="match status" value="1"/>
</dbReference>
<dbReference type="Gene3D" id="2.30.30.40">
    <property type="entry name" value="SH3 Domains"/>
    <property type="match status" value="4"/>
</dbReference>
<dbReference type="FunFam" id="2.30.29.30:FF:000069">
    <property type="entry name" value="Intersectin 1"/>
    <property type="match status" value="1"/>
</dbReference>
<dbReference type="PROSITE" id="PS50031">
    <property type="entry name" value="EH"/>
    <property type="match status" value="1"/>
</dbReference>
<evidence type="ECO:0000259" key="8">
    <source>
        <dbReference type="PROSITE" id="PS50004"/>
    </source>
</evidence>
<dbReference type="SMART" id="SM00239">
    <property type="entry name" value="C2"/>
    <property type="match status" value="1"/>
</dbReference>
<feature type="domain" description="DH" evidence="9">
    <location>
        <begin position="706"/>
        <end position="892"/>
    </location>
</feature>
<reference evidence="12" key="2">
    <citation type="submission" date="2025-09" db="UniProtKB">
        <authorList>
            <consortium name="Ensembl"/>
        </authorList>
    </citation>
    <scope>IDENTIFICATION</scope>
</reference>
<keyword evidence="13" id="KW-1185">Reference proteome</keyword>
<dbReference type="SUPFAM" id="SSF47473">
    <property type="entry name" value="EF-hand"/>
    <property type="match status" value="1"/>
</dbReference>
<dbReference type="GO" id="GO:0005509">
    <property type="term" value="F:calcium ion binding"/>
    <property type="evidence" value="ECO:0007669"/>
    <property type="project" value="InterPro"/>
</dbReference>
<dbReference type="SUPFAM" id="SSF49562">
    <property type="entry name" value="C2 domain (Calcium/lipid-binding domain, CaLB)"/>
    <property type="match status" value="1"/>
</dbReference>
<organism evidence="12 13">
    <name type="scientific">Anas zonorhyncha</name>
    <name type="common">Eastern spot-billed duck</name>
    <dbReference type="NCBI Taxonomy" id="75864"/>
    <lineage>
        <taxon>Eukaryota</taxon>
        <taxon>Metazoa</taxon>
        <taxon>Chordata</taxon>
        <taxon>Craniata</taxon>
        <taxon>Vertebrata</taxon>
        <taxon>Euteleostomi</taxon>
        <taxon>Archelosauria</taxon>
        <taxon>Archosauria</taxon>
        <taxon>Dinosauria</taxon>
        <taxon>Saurischia</taxon>
        <taxon>Theropoda</taxon>
        <taxon>Coelurosauria</taxon>
        <taxon>Aves</taxon>
        <taxon>Neognathae</taxon>
        <taxon>Galloanserae</taxon>
        <taxon>Anseriformes</taxon>
        <taxon>Anatidae</taxon>
        <taxon>Anatinae</taxon>
        <taxon>Anas</taxon>
    </lineage>
</organism>
<dbReference type="CDD" id="cd00052">
    <property type="entry name" value="EH"/>
    <property type="match status" value="1"/>
</dbReference>
<dbReference type="CDD" id="cd11992">
    <property type="entry name" value="SH3_Intersectin2_3"/>
    <property type="match status" value="1"/>
</dbReference>
<name>A0A8B9UDV6_9AVES</name>
<evidence type="ECO:0000259" key="7">
    <source>
        <dbReference type="PROSITE" id="PS50003"/>
    </source>
</evidence>
<feature type="domain" description="EH" evidence="10">
    <location>
        <begin position="56"/>
        <end position="138"/>
    </location>
</feature>
<dbReference type="Proteomes" id="UP000694549">
    <property type="component" value="Unplaced"/>
</dbReference>
<evidence type="ECO:0000259" key="11">
    <source>
        <dbReference type="PROSITE" id="PS50222"/>
    </source>
</evidence>
<dbReference type="PROSITE" id="PS50222">
    <property type="entry name" value="EF_HAND_2"/>
    <property type="match status" value="1"/>
</dbReference>
<dbReference type="InterPro" id="IPR000261">
    <property type="entry name" value="EH_dom"/>
</dbReference>
<dbReference type="Pfam" id="PF07653">
    <property type="entry name" value="SH3_2"/>
    <property type="match status" value="1"/>
</dbReference>
<keyword evidence="3" id="KW-0963">Cytoplasm</keyword>
<evidence type="ECO:0000256" key="2">
    <source>
        <dbReference type="ARBA" id="ARBA00022443"/>
    </source>
</evidence>
<dbReference type="InterPro" id="IPR035892">
    <property type="entry name" value="C2_domain_sf"/>
</dbReference>
<dbReference type="Pfam" id="PF12763">
    <property type="entry name" value="EH"/>
    <property type="match status" value="1"/>
</dbReference>
<feature type="domain" description="SH3" evidence="6">
    <location>
        <begin position="550"/>
        <end position="614"/>
    </location>
</feature>
<evidence type="ECO:0000256" key="1">
    <source>
        <dbReference type="ARBA" id="ARBA00004496"/>
    </source>
</evidence>
<dbReference type="CDD" id="cd11988">
    <property type="entry name" value="SH3_Intersectin2_1"/>
    <property type="match status" value="1"/>
</dbReference>
<dbReference type="CDD" id="cd00160">
    <property type="entry name" value="RhoGEF"/>
    <property type="match status" value="1"/>
</dbReference>
<dbReference type="Pfam" id="PF00168">
    <property type="entry name" value="C2"/>
    <property type="match status" value="1"/>
</dbReference>
<dbReference type="FunFam" id="2.30.30.40:FF:000041">
    <property type="entry name" value="Intersectin 1"/>
    <property type="match status" value="1"/>
</dbReference>
<dbReference type="InterPro" id="IPR001849">
    <property type="entry name" value="PH_domain"/>
</dbReference>
<dbReference type="SUPFAM" id="SSF50729">
    <property type="entry name" value="PH domain-like"/>
    <property type="match status" value="1"/>
</dbReference>
<dbReference type="SMART" id="SM00233">
    <property type="entry name" value="PH"/>
    <property type="match status" value="1"/>
</dbReference>
<dbReference type="InterPro" id="IPR035739">
    <property type="entry name" value="Intersectin-2_SH3_3"/>
</dbReference>
<dbReference type="AlphaFoldDB" id="A0A8B9UDV6"/>
<dbReference type="PROSITE" id="PS50010">
    <property type="entry name" value="DH_2"/>
    <property type="match status" value="1"/>
</dbReference>
<evidence type="ECO:0000313" key="12">
    <source>
        <dbReference type="Ensembl" id="ENSAZOP00000007008.1"/>
    </source>
</evidence>
<dbReference type="Gene3D" id="2.30.29.30">
    <property type="entry name" value="Pleckstrin-homology domain (PH domain)/Phosphotyrosine-binding domain (PTB)"/>
    <property type="match status" value="1"/>
</dbReference>
<dbReference type="InterPro" id="IPR000008">
    <property type="entry name" value="C2_dom"/>
</dbReference>
<proteinExistence type="predicted"/>
<feature type="domain" description="SH3" evidence="6">
    <location>
        <begin position="624"/>
        <end position="683"/>
    </location>
</feature>
<comment type="subcellular location">
    <subcellularLocation>
        <location evidence="1">Cytoplasm</location>
    </subcellularLocation>
</comment>
<dbReference type="PRINTS" id="PR00499">
    <property type="entry name" value="P67PHOX"/>
</dbReference>
<feature type="domain" description="PH" evidence="7">
    <location>
        <begin position="931"/>
        <end position="1040"/>
    </location>
</feature>
<keyword evidence="5" id="KW-0175">Coiled coil</keyword>
<dbReference type="InterPro" id="IPR035737">
    <property type="entry name" value="Intersectin-2_SH3_1"/>
</dbReference>
<dbReference type="CDD" id="cd13264">
    <property type="entry name" value="PH_ITSN"/>
    <property type="match status" value="1"/>
</dbReference>
<dbReference type="CDD" id="cd11994">
    <property type="entry name" value="SH3_Intersectin2_4"/>
    <property type="match status" value="1"/>
</dbReference>
<dbReference type="PROSITE" id="PS50004">
    <property type="entry name" value="C2"/>
    <property type="match status" value="1"/>
</dbReference>
<dbReference type="Gene3D" id="2.60.40.150">
    <property type="entry name" value="C2 domain"/>
    <property type="match status" value="1"/>
</dbReference>
<feature type="domain" description="C2" evidence="8">
    <location>
        <begin position="1048"/>
        <end position="1164"/>
    </location>
</feature>
<dbReference type="GO" id="GO:0035025">
    <property type="term" value="P:positive regulation of Rho protein signal transduction"/>
    <property type="evidence" value="ECO:0007669"/>
    <property type="project" value="TreeGrafter"/>
</dbReference>
<dbReference type="PROSITE" id="PS50003">
    <property type="entry name" value="PH_DOMAIN"/>
    <property type="match status" value="1"/>
</dbReference>
<dbReference type="InterPro" id="IPR011993">
    <property type="entry name" value="PH-like_dom_sf"/>
</dbReference>
<dbReference type="InterPro" id="IPR036028">
    <property type="entry name" value="SH3-like_dom_sf"/>
</dbReference>
<dbReference type="InterPro" id="IPR000219">
    <property type="entry name" value="DH_dom"/>
</dbReference>
<dbReference type="Ensembl" id="ENSAZOT00000007476.1">
    <property type="protein sequence ID" value="ENSAZOP00000007008.1"/>
    <property type="gene ID" value="ENSAZOG00000003865.1"/>
</dbReference>
<dbReference type="SUPFAM" id="SSF50044">
    <property type="entry name" value="SH3-domain"/>
    <property type="match status" value="4"/>
</dbReference>
<dbReference type="PRINTS" id="PR00452">
    <property type="entry name" value="SH3DOMAIN"/>
</dbReference>
<dbReference type="InterPro" id="IPR035741">
    <property type="entry name" value="Intersectin-2_SH3_5"/>
</dbReference>
<evidence type="ECO:0000256" key="5">
    <source>
        <dbReference type="SAM" id="Coils"/>
    </source>
</evidence>
<dbReference type="CDD" id="cd08375">
    <property type="entry name" value="C2_Intersectin"/>
    <property type="match status" value="1"/>
</dbReference>
<dbReference type="InterPro" id="IPR035740">
    <property type="entry name" value="Intersectin-2_SH3_4"/>
</dbReference>
<feature type="domain" description="SH3" evidence="6">
    <location>
        <begin position="478"/>
        <end position="536"/>
    </location>
</feature>
<feature type="domain" description="SH3" evidence="6">
    <location>
        <begin position="341"/>
        <end position="402"/>
    </location>
</feature>
<evidence type="ECO:0000313" key="13">
    <source>
        <dbReference type="Proteomes" id="UP000694549"/>
    </source>
</evidence>
<dbReference type="Pfam" id="PF00018">
    <property type="entry name" value="SH3_1"/>
    <property type="match status" value="2"/>
</dbReference>
<accession>A0A8B9UDV6</accession>
<dbReference type="SMART" id="SM00325">
    <property type="entry name" value="RhoGEF"/>
    <property type="match status" value="1"/>
</dbReference>
<dbReference type="GO" id="GO:0005085">
    <property type="term" value="F:guanyl-nucleotide exchange factor activity"/>
    <property type="evidence" value="ECO:0007669"/>
    <property type="project" value="InterPro"/>
</dbReference>
<dbReference type="GO" id="GO:0005737">
    <property type="term" value="C:cytoplasm"/>
    <property type="evidence" value="ECO:0007669"/>
    <property type="project" value="UniProtKB-SubCell"/>
</dbReference>
<dbReference type="PANTHER" id="PTHR46006:SF6">
    <property type="entry name" value="INTERSECTIN-2 ISOFORM X1"/>
    <property type="match status" value="1"/>
</dbReference>
<keyword evidence="2 4" id="KW-0728">SH3 domain</keyword>
<evidence type="ECO:0000259" key="10">
    <source>
        <dbReference type="PROSITE" id="PS50031"/>
    </source>
</evidence>
<protein>
    <submittedName>
        <fullName evidence="12">Intersectin 2</fullName>
    </submittedName>
</protein>
<dbReference type="PANTHER" id="PTHR46006">
    <property type="entry name" value="RHO GUANINE NUCLEOTIDE EXCHANGE FACTOR AT 64C, ISOFORM A"/>
    <property type="match status" value="1"/>
</dbReference>
<dbReference type="Pfam" id="PF14604">
    <property type="entry name" value="SH3_9"/>
    <property type="match status" value="1"/>
</dbReference>
<dbReference type="InterPro" id="IPR051480">
    <property type="entry name" value="Endocytic_GEF_Adapter"/>
</dbReference>
<dbReference type="Pfam" id="PF16652">
    <property type="entry name" value="PH_13"/>
    <property type="match status" value="1"/>
</dbReference>
<dbReference type="InterPro" id="IPR035899">
    <property type="entry name" value="DBL_dom_sf"/>
</dbReference>